<accession>A0AAV8ZCX7</accession>
<dbReference type="Proteomes" id="UP001162162">
    <property type="component" value="Unassembled WGS sequence"/>
</dbReference>
<evidence type="ECO:0000313" key="1">
    <source>
        <dbReference type="EMBL" id="KAJ8961419.1"/>
    </source>
</evidence>
<evidence type="ECO:0000313" key="2">
    <source>
        <dbReference type="Proteomes" id="UP001162162"/>
    </source>
</evidence>
<name>A0AAV8ZCX7_9CUCU</name>
<gene>
    <name evidence="1" type="ORF">NQ318_014665</name>
</gene>
<dbReference type="Pfam" id="PF05380">
    <property type="entry name" value="Peptidase_A17"/>
    <property type="match status" value="2"/>
</dbReference>
<keyword evidence="2" id="KW-1185">Reference proteome</keyword>
<organism evidence="1 2">
    <name type="scientific">Aromia moschata</name>
    <dbReference type="NCBI Taxonomy" id="1265417"/>
    <lineage>
        <taxon>Eukaryota</taxon>
        <taxon>Metazoa</taxon>
        <taxon>Ecdysozoa</taxon>
        <taxon>Arthropoda</taxon>
        <taxon>Hexapoda</taxon>
        <taxon>Insecta</taxon>
        <taxon>Pterygota</taxon>
        <taxon>Neoptera</taxon>
        <taxon>Endopterygota</taxon>
        <taxon>Coleoptera</taxon>
        <taxon>Polyphaga</taxon>
        <taxon>Cucujiformia</taxon>
        <taxon>Chrysomeloidea</taxon>
        <taxon>Cerambycidae</taxon>
        <taxon>Cerambycinae</taxon>
        <taxon>Callichromatini</taxon>
        <taxon>Aromia</taxon>
    </lineage>
</organism>
<comment type="caution">
    <text evidence="1">The sequence shown here is derived from an EMBL/GenBank/DDBJ whole genome shotgun (WGS) entry which is preliminary data.</text>
</comment>
<protein>
    <submittedName>
        <fullName evidence="1">Uncharacterized protein</fullName>
    </submittedName>
</protein>
<dbReference type="PANTHER" id="PTHR47331:SF1">
    <property type="entry name" value="GAG-LIKE PROTEIN"/>
    <property type="match status" value="1"/>
</dbReference>
<proteinExistence type="predicted"/>
<dbReference type="PANTHER" id="PTHR47331">
    <property type="entry name" value="PHD-TYPE DOMAIN-CONTAINING PROTEIN"/>
    <property type="match status" value="1"/>
</dbReference>
<dbReference type="InterPro" id="IPR008042">
    <property type="entry name" value="Retrotrans_Pao"/>
</dbReference>
<dbReference type="AlphaFoldDB" id="A0AAV8ZCX7"/>
<reference evidence="1" key="1">
    <citation type="journal article" date="2023" name="Insect Mol. Biol.">
        <title>Genome sequencing provides insights into the evolution of gene families encoding plant cell wall-degrading enzymes in longhorned beetles.</title>
        <authorList>
            <person name="Shin N.R."/>
            <person name="Okamura Y."/>
            <person name="Kirsch R."/>
            <person name="Pauchet Y."/>
        </authorList>
    </citation>
    <scope>NUCLEOTIDE SEQUENCE</scope>
    <source>
        <strain evidence="1">AMC_N1</strain>
    </source>
</reference>
<dbReference type="EMBL" id="JAPWTK010000005">
    <property type="protein sequence ID" value="KAJ8961419.1"/>
    <property type="molecule type" value="Genomic_DNA"/>
</dbReference>
<sequence length="464" mass="52176">MKLLSGENAVGAVEFSCDNSSKVLGLIWLSGEDLLKYSIQTDTILNRITKITILSGISQIFDPLDLLSPCIILAKDVPTTIYNEWGHFKGELTVLNTLNIERHVVCKNPVRIEINSFSDASQKAYGGCVYVKSVDSSGAVLVHLLCAKSRVAPLTLRGAYAAPPIATFAFSILHYVVALSTLKLMCVPNMIKCERYRESISSRRKHGISGACAQSWILCCWDTSVSRASTGGLKSLTMHRLELCGALTLARLTNTVIESLSVKLDKVTFWTDSSVVLGWLRHEPNTLNTFVGNRIAEIQEKTKGHVWRHVPTKDNPADLLSRGWHGPDWLQGNEKCFPNIIVSQSVENLPDLKGQKTISLIGVKEVTIIEFSHFSKLNRLKRTMAYVLRFVNNCRVKERFRQIGSLNLEEVSKGFQTLIKLSQRYSFKTEFNTLSEALLINKRSRLISLNPFIDDKRYYYDDKR</sequence>